<comment type="caution">
    <text evidence="2">The sequence shown here is derived from an EMBL/GenBank/DDBJ whole genome shotgun (WGS) entry which is preliminary data.</text>
</comment>
<protein>
    <recommendedName>
        <fullName evidence="4">VCBS repeat-containing protein</fullName>
    </recommendedName>
</protein>
<sequence length="222" mass="25191">MKKRNVIITLCLLCAAVLLPAAGVNAASAKKNRKALAAYQQFLSQSQIKWSKWTNVPSSQVQFASADINKDGVKELILSYPQAAHMDGWHRIYTYTKGKVKSLGRFTSVSIFKNKNYFVDTYANTGTMEVSCYRLGKNGKKASLVKYQRSDTYPAFAKGKVVRKYSDSYGYDVYYFSMKVNGKKASYKKCMKKIRSLEKNAKRLNLNFYDNTAYNVGTYLVK</sequence>
<evidence type="ECO:0000256" key="1">
    <source>
        <dbReference type="SAM" id="SignalP"/>
    </source>
</evidence>
<feature type="signal peptide" evidence="1">
    <location>
        <begin position="1"/>
        <end position="26"/>
    </location>
</feature>
<gene>
    <name evidence="2" type="ORF">H9968_05930</name>
</gene>
<dbReference type="AlphaFoldDB" id="A0A9D2EKN4"/>
<keyword evidence="1" id="KW-0732">Signal</keyword>
<proteinExistence type="predicted"/>
<reference evidence="2" key="2">
    <citation type="submission" date="2021-04" db="EMBL/GenBank/DDBJ databases">
        <authorList>
            <person name="Gilroy R."/>
        </authorList>
    </citation>
    <scope>NUCLEOTIDE SEQUENCE</scope>
    <source>
        <strain evidence="2">CHK179-28034</strain>
    </source>
</reference>
<accession>A0A9D2EKN4</accession>
<organism evidence="2 3">
    <name type="scientific">Candidatus Anaerobutyricum stercoris</name>
    <dbReference type="NCBI Taxonomy" id="2838457"/>
    <lineage>
        <taxon>Bacteria</taxon>
        <taxon>Bacillati</taxon>
        <taxon>Bacillota</taxon>
        <taxon>Clostridia</taxon>
        <taxon>Lachnospirales</taxon>
        <taxon>Lachnospiraceae</taxon>
        <taxon>Anaerobutyricum</taxon>
    </lineage>
</organism>
<dbReference type="Proteomes" id="UP000824049">
    <property type="component" value="Unassembled WGS sequence"/>
</dbReference>
<dbReference type="EMBL" id="DXBR01000052">
    <property type="protein sequence ID" value="HIZ39448.1"/>
    <property type="molecule type" value="Genomic_DNA"/>
</dbReference>
<name>A0A9D2EKN4_9FIRM</name>
<evidence type="ECO:0000313" key="3">
    <source>
        <dbReference type="Proteomes" id="UP000824049"/>
    </source>
</evidence>
<feature type="chain" id="PRO_5038461446" description="VCBS repeat-containing protein" evidence="1">
    <location>
        <begin position="27"/>
        <end position="222"/>
    </location>
</feature>
<evidence type="ECO:0008006" key="4">
    <source>
        <dbReference type="Google" id="ProtNLM"/>
    </source>
</evidence>
<reference evidence="2" key="1">
    <citation type="journal article" date="2021" name="PeerJ">
        <title>Extensive microbial diversity within the chicken gut microbiome revealed by metagenomics and culture.</title>
        <authorList>
            <person name="Gilroy R."/>
            <person name="Ravi A."/>
            <person name="Getino M."/>
            <person name="Pursley I."/>
            <person name="Horton D.L."/>
            <person name="Alikhan N.F."/>
            <person name="Baker D."/>
            <person name="Gharbi K."/>
            <person name="Hall N."/>
            <person name="Watson M."/>
            <person name="Adriaenssens E.M."/>
            <person name="Foster-Nyarko E."/>
            <person name="Jarju S."/>
            <person name="Secka A."/>
            <person name="Antonio M."/>
            <person name="Oren A."/>
            <person name="Chaudhuri R.R."/>
            <person name="La Ragione R."/>
            <person name="Hildebrand F."/>
            <person name="Pallen M.J."/>
        </authorList>
    </citation>
    <scope>NUCLEOTIDE SEQUENCE</scope>
    <source>
        <strain evidence="2">CHK179-28034</strain>
    </source>
</reference>
<evidence type="ECO:0000313" key="2">
    <source>
        <dbReference type="EMBL" id="HIZ39448.1"/>
    </source>
</evidence>